<name>A0ACB9E7L3_9ASTR</name>
<gene>
    <name evidence="1" type="ORF">L1987_54795</name>
</gene>
<organism evidence="1 2">
    <name type="scientific">Smallanthus sonchifolius</name>
    <dbReference type="NCBI Taxonomy" id="185202"/>
    <lineage>
        <taxon>Eukaryota</taxon>
        <taxon>Viridiplantae</taxon>
        <taxon>Streptophyta</taxon>
        <taxon>Embryophyta</taxon>
        <taxon>Tracheophyta</taxon>
        <taxon>Spermatophyta</taxon>
        <taxon>Magnoliopsida</taxon>
        <taxon>eudicotyledons</taxon>
        <taxon>Gunneridae</taxon>
        <taxon>Pentapetalae</taxon>
        <taxon>asterids</taxon>
        <taxon>campanulids</taxon>
        <taxon>Asterales</taxon>
        <taxon>Asteraceae</taxon>
        <taxon>Asteroideae</taxon>
        <taxon>Heliantheae alliance</taxon>
        <taxon>Millerieae</taxon>
        <taxon>Smallanthus</taxon>
    </lineage>
</organism>
<evidence type="ECO:0000313" key="1">
    <source>
        <dbReference type="EMBL" id="KAI3755003.1"/>
    </source>
</evidence>
<reference evidence="1 2" key="2">
    <citation type="journal article" date="2022" name="Mol. Ecol. Resour.">
        <title>The genomes of chicory, endive, great burdock and yacon provide insights into Asteraceae paleo-polyploidization history and plant inulin production.</title>
        <authorList>
            <person name="Fan W."/>
            <person name="Wang S."/>
            <person name="Wang H."/>
            <person name="Wang A."/>
            <person name="Jiang F."/>
            <person name="Liu H."/>
            <person name="Zhao H."/>
            <person name="Xu D."/>
            <person name="Zhang Y."/>
        </authorList>
    </citation>
    <scope>NUCLEOTIDE SEQUENCE [LARGE SCALE GENOMIC DNA]</scope>
    <source>
        <strain evidence="2">cv. Yunnan</strain>
        <tissue evidence="1">Leaves</tissue>
    </source>
</reference>
<dbReference type="Proteomes" id="UP001056120">
    <property type="component" value="Linkage Group LG18"/>
</dbReference>
<reference evidence="2" key="1">
    <citation type="journal article" date="2022" name="Mol. Ecol. Resour.">
        <title>The genomes of chicory, endive, great burdock and yacon provide insights into Asteraceae palaeo-polyploidization history and plant inulin production.</title>
        <authorList>
            <person name="Fan W."/>
            <person name="Wang S."/>
            <person name="Wang H."/>
            <person name="Wang A."/>
            <person name="Jiang F."/>
            <person name="Liu H."/>
            <person name="Zhao H."/>
            <person name="Xu D."/>
            <person name="Zhang Y."/>
        </authorList>
    </citation>
    <scope>NUCLEOTIDE SEQUENCE [LARGE SCALE GENOMIC DNA]</scope>
    <source>
        <strain evidence="2">cv. Yunnan</strain>
    </source>
</reference>
<keyword evidence="2" id="KW-1185">Reference proteome</keyword>
<evidence type="ECO:0000313" key="2">
    <source>
        <dbReference type="Proteomes" id="UP001056120"/>
    </source>
</evidence>
<sequence length="875" mass="99430">MDFLSESISNLTEIVVSVEKETANFKPELGQLHDTLQRIAPIINDVVKLNQILDRPKYLSDMLIEEIKDAEKLVQKCSKIKWNLIKKFTHSLKLKDVNNKLLGFFQLEVQADQSRDIKQTPVELSDVNLKLEQIYQTISRREVGSELTERRKLGWHVPIRHGGIVGFDEPLKKLKAKVLEDIDTHNRGSMEIDDESSVVVVAAAGGCGKTTLMVKFCKKHPLTLREVGMSLNGRHESAWRSMLDTLSRGGSFLDLNEEVNMVLERTFTSLEKELKECFMDFGLFPEDQRIPADALLDMWVHLYNHDDRGRDTLDKIVSLSYGNLVNLVSTRVATFFQSCSVYIMLLIIDLKHLIVGEWFSSRWGDMKVPEVEVMVLNLQSKTYSLPHFMNEMQKLKILNVTNYGLYPAYIENFHLLGCLSNLSRIRLEHVAISSLSASILALENLQKVSFIMCKIGNAFETELSSNNLKVWPRLVELEMDYCQDLVEFPGLLCNSVHLKTLSITNCNELCDISKQIGMLTNLENLSLRSCTKLEKLPESITRLQKLSILDISDCFSLRVLPEEIGKLGGLRIINMKGCRVPTLPGGIVLFEEPLKKLKAKILADFKGRNESSVVVVAAAGGCGKTTLVTMLCHDSEVKATYGENIFFVTVPGTPNFKAIVNHLLSQKAMFQSDEDAKDKLENFLREQVVCAPILLILDDAKAIFMRSAFSEHKRILTIEDDLVNQMVKHCKKHPLTLSMVGSSLNGKPKFVWNSVMKTLSQGEWVLDKKDVTERLKSTIEQLDEEFKKCLLEFEALDEIFKKCLLDLVVFPRDHIIPACALLDMWTNLYDHDDMGRDTLIKIFQLADRNLVSSITIGYFDLSYYFVTLKLQVLVF</sequence>
<comment type="caution">
    <text evidence="1">The sequence shown here is derived from an EMBL/GenBank/DDBJ whole genome shotgun (WGS) entry which is preliminary data.</text>
</comment>
<accession>A0ACB9E7L3</accession>
<proteinExistence type="predicted"/>
<dbReference type="EMBL" id="CM042035">
    <property type="protein sequence ID" value="KAI3755003.1"/>
    <property type="molecule type" value="Genomic_DNA"/>
</dbReference>
<protein>
    <submittedName>
        <fullName evidence="1">Uncharacterized protein</fullName>
    </submittedName>
</protein>